<name>A0A4Y3NFA1_PAEAU</name>
<dbReference type="Proteomes" id="UP000317715">
    <property type="component" value="Unassembled WGS sequence"/>
</dbReference>
<proteinExistence type="predicted"/>
<dbReference type="EMBL" id="BJMD01000014">
    <property type="protein sequence ID" value="GEB19767.1"/>
    <property type="molecule type" value="Genomic_DNA"/>
</dbReference>
<sequence>MEIVRRVRVTTRLHRPRACPEANAATMANAPVVPVPLQVQVDLVLQLVPVDPVRAHRVPAHPVRAHRVPPAAPVPETVLPRA</sequence>
<protein>
    <submittedName>
        <fullName evidence="1">Uncharacterized protein</fullName>
    </submittedName>
</protein>
<evidence type="ECO:0000313" key="2">
    <source>
        <dbReference type="Proteomes" id="UP000317715"/>
    </source>
</evidence>
<dbReference type="AlphaFoldDB" id="A0A4Y3NFA1"/>
<accession>A0A4Y3NFA1</accession>
<organism evidence="1 2">
    <name type="scientific">Paenarthrobacter aurescens</name>
    <name type="common">Arthrobacter aurescens</name>
    <dbReference type="NCBI Taxonomy" id="43663"/>
    <lineage>
        <taxon>Bacteria</taxon>
        <taxon>Bacillati</taxon>
        <taxon>Actinomycetota</taxon>
        <taxon>Actinomycetes</taxon>
        <taxon>Micrococcales</taxon>
        <taxon>Micrococcaceae</taxon>
        <taxon>Paenarthrobacter</taxon>
    </lineage>
</organism>
<reference evidence="1 2" key="1">
    <citation type="submission" date="2019-06" db="EMBL/GenBank/DDBJ databases">
        <title>Whole genome shotgun sequence of Paenarthrobacter aurescens NBRC 12136.</title>
        <authorList>
            <person name="Hosoyama A."/>
            <person name="Uohara A."/>
            <person name="Ohji S."/>
            <person name="Ichikawa N."/>
        </authorList>
    </citation>
    <scope>NUCLEOTIDE SEQUENCE [LARGE SCALE GENOMIC DNA]</scope>
    <source>
        <strain evidence="1 2">NBRC 12136</strain>
    </source>
</reference>
<keyword evidence="2" id="KW-1185">Reference proteome</keyword>
<gene>
    <name evidence="1" type="ORF">AAU01_25220</name>
</gene>
<evidence type="ECO:0000313" key="1">
    <source>
        <dbReference type="EMBL" id="GEB19767.1"/>
    </source>
</evidence>
<comment type="caution">
    <text evidence="1">The sequence shown here is derived from an EMBL/GenBank/DDBJ whole genome shotgun (WGS) entry which is preliminary data.</text>
</comment>